<dbReference type="SUPFAM" id="SSF48350">
    <property type="entry name" value="GTPase activation domain, GAP"/>
    <property type="match status" value="1"/>
</dbReference>
<feature type="region of interest" description="Disordered" evidence="6">
    <location>
        <begin position="1"/>
        <end position="27"/>
    </location>
</feature>
<feature type="compositionally biased region" description="Basic and acidic residues" evidence="6">
    <location>
        <begin position="1014"/>
        <end position="1023"/>
    </location>
</feature>
<dbReference type="SUPFAM" id="SSF47769">
    <property type="entry name" value="SAM/Pointed domain"/>
    <property type="match status" value="1"/>
</dbReference>
<evidence type="ECO:0000256" key="1">
    <source>
        <dbReference type="ARBA" id="ARBA00022723"/>
    </source>
</evidence>
<dbReference type="Pfam" id="PF00620">
    <property type="entry name" value="RhoGAP"/>
    <property type="match status" value="1"/>
</dbReference>
<evidence type="ECO:0000259" key="10">
    <source>
        <dbReference type="PROSITE" id="PS50238"/>
    </source>
</evidence>
<dbReference type="AlphaFoldDB" id="A0A504YFK0"/>
<feature type="domain" description="SH2" evidence="7">
    <location>
        <begin position="1073"/>
        <end position="1167"/>
    </location>
</feature>
<feature type="domain" description="Rho-GAP" evidence="10">
    <location>
        <begin position="368"/>
        <end position="583"/>
    </location>
</feature>
<dbReference type="PROSITE" id="PS50001">
    <property type="entry name" value="SH2"/>
    <property type="match status" value="2"/>
</dbReference>
<dbReference type="Gene3D" id="1.10.150.50">
    <property type="entry name" value="Transcription Factor, Ets-1"/>
    <property type="match status" value="1"/>
</dbReference>
<feature type="region of interest" description="Disordered" evidence="6">
    <location>
        <begin position="665"/>
        <end position="685"/>
    </location>
</feature>
<evidence type="ECO:0000313" key="12">
    <source>
        <dbReference type="Proteomes" id="UP000316759"/>
    </source>
</evidence>
<dbReference type="SUPFAM" id="SSF55550">
    <property type="entry name" value="SH2 domain"/>
    <property type="match status" value="2"/>
</dbReference>
<keyword evidence="5" id="KW-0175">Coiled coil</keyword>
<evidence type="ECO:0000313" key="11">
    <source>
        <dbReference type="EMBL" id="TPP59914.1"/>
    </source>
</evidence>
<dbReference type="Gene3D" id="3.30.60.20">
    <property type="match status" value="2"/>
</dbReference>
<dbReference type="PROSITE" id="PS50238">
    <property type="entry name" value="RHOGAP"/>
    <property type="match status" value="1"/>
</dbReference>
<name>A0A504YFK0_FASGI</name>
<keyword evidence="1" id="KW-0479">Metal-binding</keyword>
<dbReference type="PROSITE" id="PS00479">
    <property type="entry name" value="ZF_DAG_PE_1"/>
    <property type="match status" value="1"/>
</dbReference>
<dbReference type="InterPro" id="IPR000198">
    <property type="entry name" value="RhoGAP_dom"/>
</dbReference>
<dbReference type="OrthoDB" id="3175255at2759"/>
<feature type="compositionally biased region" description="Low complexity" evidence="6">
    <location>
        <begin position="245"/>
        <end position="263"/>
    </location>
</feature>
<dbReference type="PROSITE" id="PS50105">
    <property type="entry name" value="SAM_DOMAIN"/>
    <property type="match status" value="1"/>
</dbReference>
<dbReference type="GO" id="GO:0046872">
    <property type="term" value="F:metal ion binding"/>
    <property type="evidence" value="ECO:0007669"/>
    <property type="project" value="UniProtKB-KW"/>
</dbReference>
<sequence length="1170" mass="130814">MLSTPSRVKPKNADSPNETQLSPPTTPRIRCLSARCPSSHPQGAQSDLDARPLSQPVDTNVLQGELDHSWRPHRLVRVSVSYPHLCALCQDYVISPRCVIYQCSQCKVLLHAVCAKQSVRTNRPPCHRVEEQITGSQTADQSAVAVTDPDSSTVSITRCSTSEQPLNQWTGSQVAHWLTVVGLSRFVMLFLRKKVDGNLLVQLAPESPQLNQVVDPFARQALRRAILALNGTQPMAGEEPKIQFSDDSPNLPSSDDDVGSGPSIPTPHGSFTPMLEHTFRISSFTQEVACVVCGLPLLGLFRQGFQCKTCGMIFHRVCKALDTAPPCSNAPPSIGESEIKDDGELLETLNYAHLPRRLIPYKSNYFAVALEDQPLDPNTQVPMFLLTCTSQIERIANESLTEAEKNPASQPVDLVSVYQQSASASTLAELYNTFAFRLPLLESEPLDVVRLAQLLKAFLRDLPDAVVPEQHYQAFCALAIKTDDADRTRAVHEFLAALPQPHRICLCHVMKHLDFVWSHQRKLRDYLNASDPDHGLNQLENANTPAPSSSSGTSLSVPTWCRVQNHHLTRPNNWLLVFRQILVRPPWHLISHIATQLGAHLQALNCIFYALATSQPPPTPTRRSSPSSPAVFRPRLPSAISGTFAGMCSRRTTFDTEYEAVNMPSPTVSQCAPPGPTVNTPPTPRSVAANKRDLHTREWYWGDVTQAEVREIMDGLADGYFLVRDASSRSAGAFTLAVRWRGENKLNRIYHRGDYFGVVDPPAPVFRLVSELIDYYRTHTPKPGEHVGMQLLWPISHRYHQVLRSPSQPSRVSAPPSPTGIASPTFGVDDSDLINTTERSSLIDSPLSNSIDPGLPPPKRQLFSELFRTGAKLAECESRFGKLVDAMSKAVAAKEEAVNLLKGEQKLREWLTAQLQRLNEYSELREESQLVAHRAQLTERLREVERHILKNTEQRGIHSSQYRELAEKQVCMMLERRKLRRQAQEIRRDLKNQGVQEEAIFNRYGATRPLPGDLSDRPNKDRQFNSLPRTHTPRSTSPEKPPVSGLVLPQPFRNRSSSSALIVPSDIWNRSAWFVRSVTREQVEEVLSSKPPGTFLIRHATDGRRLALGVRLASSVQHCLIYQENGKYGFVKSSCSFDTLEDLVRYYHTNSLSQHNPLLNTTLRYPVNST</sequence>
<evidence type="ECO:0000259" key="9">
    <source>
        <dbReference type="PROSITE" id="PS50105"/>
    </source>
</evidence>
<dbReference type="CDD" id="cd00159">
    <property type="entry name" value="RhoGAP"/>
    <property type="match status" value="1"/>
</dbReference>
<evidence type="ECO:0000256" key="3">
    <source>
        <dbReference type="ARBA" id="ARBA00022999"/>
    </source>
</evidence>
<gene>
    <name evidence="11" type="ORF">FGIG_00949</name>
</gene>
<dbReference type="InterPro" id="IPR001660">
    <property type="entry name" value="SAM"/>
</dbReference>
<dbReference type="PRINTS" id="PR00401">
    <property type="entry name" value="SH2DOMAIN"/>
</dbReference>
<dbReference type="InterPro" id="IPR046349">
    <property type="entry name" value="C1-like_sf"/>
</dbReference>
<dbReference type="PROSITE" id="PS50081">
    <property type="entry name" value="ZF_DAG_PE_2"/>
    <property type="match status" value="2"/>
</dbReference>
<dbReference type="Pfam" id="PF00130">
    <property type="entry name" value="C1_1"/>
    <property type="match status" value="1"/>
</dbReference>
<keyword evidence="3 4" id="KW-0727">SH2 domain</keyword>
<feature type="compositionally biased region" description="Polar residues" evidence="6">
    <location>
        <begin position="1024"/>
        <end position="1038"/>
    </location>
</feature>
<dbReference type="InterPro" id="IPR000980">
    <property type="entry name" value="SH2"/>
</dbReference>
<keyword evidence="2" id="KW-0862">Zinc</keyword>
<feature type="region of interest" description="Disordered" evidence="6">
    <location>
        <begin position="1006"/>
        <end position="1050"/>
    </location>
</feature>
<evidence type="ECO:0000259" key="8">
    <source>
        <dbReference type="PROSITE" id="PS50081"/>
    </source>
</evidence>
<dbReference type="InterPro" id="IPR002219">
    <property type="entry name" value="PKC_DAG/PE"/>
</dbReference>
<dbReference type="Gene3D" id="3.30.505.10">
    <property type="entry name" value="SH2 domain"/>
    <property type="match status" value="2"/>
</dbReference>
<dbReference type="InterPro" id="IPR008936">
    <property type="entry name" value="Rho_GTPase_activation_prot"/>
</dbReference>
<dbReference type="SUPFAM" id="SSF57889">
    <property type="entry name" value="Cysteine-rich domain"/>
    <property type="match status" value="2"/>
</dbReference>
<organism evidence="11 12">
    <name type="scientific">Fasciola gigantica</name>
    <name type="common">Giant liver fluke</name>
    <dbReference type="NCBI Taxonomy" id="46835"/>
    <lineage>
        <taxon>Eukaryota</taxon>
        <taxon>Metazoa</taxon>
        <taxon>Spiralia</taxon>
        <taxon>Lophotrochozoa</taxon>
        <taxon>Platyhelminthes</taxon>
        <taxon>Trematoda</taxon>
        <taxon>Digenea</taxon>
        <taxon>Plagiorchiida</taxon>
        <taxon>Echinostomata</taxon>
        <taxon>Echinostomatoidea</taxon>
        <taxon>Fasciolidae</taxon>
        <taxon>Fasciola</taxon>
    </lineage>
</organism>
<dbReference type="PANTHER" id="PTHR10155">
    <property type="entry name" value="PHOSPHATIDYLINOSITOL 3-KINASE REGULATORY SUBUNIT"/>
    <property type="match status" value="1"/>
</dbReference>
<dbReference type="Gene3D" id="1.10.555.10">
    <property type="entry name" value="Rho GTPase activation protein"/>
    <property type="match status" value="1"/>
</dbReference>
<evidence type="ECO:0000256" key="2">
    <source>
        <dbReference type="ARBA" id="ARBA00022833"/>
    </source>
</evidence>
<accession>A0A504YFK0</accession>
<protein>
    <submittedName>
        <fullName evidence="11">Phosphatidylinositol 3-kinase regulatory subunit alpha</fullName>
    </submittedName>
</protein>
<dbReference type="SMART" id="SM00109">
    <property type="entry name" value="C1"/>
    <property type="match status" value="2"/>
</dbReference>
<dbReference type="InterPro" id="IPR036860">
    <property type="entry name" value="SH2_dom_sf"/>
</dbReference>
<feature type="domain" description="SAM" evidence="9">
    <location>
        <begin position="169"/>
        <end position="232"/>
    </location>
</feature>
<comment type="caution">
    <text evidence="11">The sequence shown here is derived from an EMBL/GenBank/DDBJ whole genome shotgun (WGS) entry which is preliminary data.</text>
</comment>
<evidence type="ECO:0000256" key="6">
    <source>
        <dbReference type="SAM" id="MobiDB-lite"/>
    </source>
</evidence>
<reference evidence="11 12" key="1">
    <citation type="submission" date="2019-04" db="EMBL/GenBank/DDBJ databases">
        <title>Annotation for the trematode Fasciola gigantica.</title>
        <authorList>
            <person name="Choi Y.-J."/>
        </authorList>
    </citation>
    <scope>NUCLEOTIDE SEQUENCE [LARGE SCALE GENOMIC DNA]</scope>
    <source>
        <strain evidence="11">Uganda_cow_1</strain>
    </source>
</reference>
<feature type="coiled-coil region" evidence="5">
    <location>
        <begin position="934"/>
        <end position="996"/>
    </location>
</feature>
<dbReference type="InterPro" id="IPR013761">
    <property type="entry name" value="SAM/pointed_sf"/>
</dbReference>
<dbReference type="Proteomes" id="UP000316759">
    <property type="component" value="Unassembled WGS sequence"/>
</dbReference>
<feature type="region of interest" description="Disordered" evidence="6">
    <location>
        <begin position="804"/>
        <end position="829"/>
    </location>
</feature>
<evidence type="ECO:0000256" key="4">
    <source>
        <dbReference type="PROSITE-ProRule" id="PRU00191"/>
    </source>
</evidence>
<dbReference type="PANTHER" id="PTHR10155:SF0">
    <property type="entry name" value="SUPPRESSOR OF CYTOKINE SIGNALING AT 36E, ISOFORM D"/>
    <property type="match status" value="1"/>
</dbReference>
<dbReference type="GO" id="GO:0005942">
    <property type="term" value="C:phosphatidylinositol 3-kinase complex"/>
    <property type="evidence" value="ECO:0007669"/>
    <property type="project" value="TreeGrafter"/>
</dbReference>
<dbReference type="SMART" id="SM00252">
    <property type="entry name" value="SH2"/>
    <property type="match status" value="2"/>
</dbReference>
<evidence type="ECO:0000259" key="7">
    <source>
        <dbReference type="PROSITE" id="PS50001"/>
    </source>
</evidence>
<dbReference type="GO" id="GO:0046935">
    <property type="term" value="F:1-phosphatidylinositol-3-kinase regulator activity"/>
    <property type="evidence" value="ECO:0007669"/>
    <property type="project" value="TreeGrafter"/>
</dbReference>
<feature type="domain" description="Phorbol-ester/DAG-type" evidence="8">
    <location>
        <begin position="72"/>
        <end position="126"/>
    </location>
</feature>
<evidence type="ECO:0000256" key="5">
    <source>
        <dbReference type="SAM" id="Coils"/>
    </source>
</evidence>
<feature type="region of interest" description="Disordered" evidence="6">
    <location>
        <begin position="35"/>
        <end position="54"/>
    </location>
</feature>
<feature type="region of interest" description="Disordered" evidence="6">
    <location>
        <begin position="236"/>
        <end position="269"/>
    </location>
</feature>
<dbReference type="SMART" id="SM00324">
    <property type="entry name" value="RhoGAP"/>
    <property type="match status" value="1"/>
</dbReference>
<dbReference type="STRING" id="46835.A0A504YFK0"/>
<feature type="compositionally biased region" description="Polar residues" evidence="6">
    <location>
        <begin position="14"/>
        <end position="23"/>
    </location>
</feature>
<feature type="domain" description="Phorbol-ester/DAG-type" evidence="8">
    <location>
        <begin position="276"/>
        <end position="327"/>
    </location>
</feature>
<keyword evidence="12" id="KW-1185">Reference proteome</keyword>
<dbReference type="EMBL" id="SUNJ01010096">
    <property type="protein sequence ID" value="TPP59914.1"/>
    <property type="molecule type" value="Genomic_DNA"/>
</dbReference>
<dbReference type="Pfam" id="PF00017">
    <property type="entry name" value="SH2"/>
    <property type="match status" value="2"/>
</dbReference>
<dbReference type="GO" id="GO:0007165">
    <property type="term" value="P:signal transduction"/>
    <property type="evidence" value="ECO:0007669"/>
    <property type="project" value="InterPro"/>
</dbReference>
<feature type="domain" description="SH2" evidence="7">
    <location>
        <begin position="699"/>
        <end position="795"/>
    </location>
</feature>
<dbReference type="GO" id="GO:0046854">
    <property type="term" value="P:phosphatidylinositol phosphate biosynthetic process"/>
    <property type="evidence" value="ECO:0007669"/>
    <property type="project" value="TreeGrafter"/>
</dbReference>
<feature type="compositionally biased region" description="Pro residues" evidence="6">
    <location>
        <begin position="673"/>
        <end position="684"/>
    </location>
</feature>
<proteinExistence type="predicted"/>